<feature type="domain" description="ABC transporter substrate-binding protein PnrA-like" evidence="7">
    <location>
        <begin position="38"/>
        <end position="331"/>
    </location>
</feature>
<evidence type="ECO:0000256" key="1">
    <source>
        <dbReference type="ARBA" id="ARBA00004193"/>
    </source>
</evidence>
<dbReference type="InterPro" id="IPR028082">
    <property type="entry name" value="Peripla_BP_I"/>
</dbReference>
<dbReference type="Gene3D" id="3.40.50.2300">
    <property type="match status" value="2"/>
</dbReference>
<dbReference type="AlphaFoldDB" id="A0A645BKY7"/>
<dbReference type="CDD" id="cd06354">
    <property type="entry name" value="PBP1_PrnA-like"/>
    <property type="match status" value="1"/>
</dbReference>
<name>A0A645BKY7_9ZZZZ</name>
<dbReference type="PANTHER" id="PTHR34296:SF2">
    <property type="entry name" value="ABC TRANSPORTER GUANOSINE-BINDING PROTEIN NUPN"/>
    <property type="match status" value="1"/>
</dbReference>
<evidence type="ECO:0000259" key="7">
    <source>
        <dbReference type="Pfam" id="PF02608"/>
    </source>
</evidence>
<comment type="caution">
    <text evidence="8">The sequence shown here is derived from an EMBL/GenBank/DDBJ whole genome shotgun (WGS) entry which is preliminary data.</text>
</comment>
<comment type="similarity">
    <text evidence="2">Belongs to the BMP lipoprotein family.</text>
</comment>
<dbReference type="EMBL" id="VSSQ01020812">
    <property type="protein sequence ID" value="MPM65967.1"/>
    <property type="molecule type" value="Genomic_DNA"/>
</dbReference>
<dbReference type="InterPro" id="IPR050957">
    <property type="entry name" value="BMP_lipoprotein"/>
</dbReference>
<keyword evidence="6 8" id="KW-0449">Lipoprotein</keyword>
<evidence type="ECO:0000256" key="3">
    <source>
        <dbReference type="ARBA" id="ARBA00022475"/>
    </source>
</evidence>
<accession>A0A645BKY7</accession>
<proteinExistence type="inferred from homology"/>
<organism evidence="8">
    <name type="scientific">bioreactor metagenome</name>
    <dbReference type="NCBI Taxonomy" id="1076179"/>
    <lineage>
        <taxon>unclassified sequences</taxon>
        <taxon>metagenomes</taxon>
        <taxon>ecological metagenomes</taxon>
    </lineage>
</organism>
<dbReference type="SUPFAM" id="SSF53822">
    <property type="entry name" value="Periplasmic binding protein-like I"/>
    <property type="match status" value="1"/>
</dbReference>
<evidence type="ECO:0000256" key="6">
    <source>
        <dbReference type="ARBA" id="ARBA00023288"/>
    </source>
</evidence>
<dbReference type="PANTHER" id="PTHR34296">
    <property type="entry name" value="TRANSCRIPTIONAL ACTIVATOR PROTEIN MED"/>
    <property type="match status" value="1"/>
</dbReference>
<evidence type="ECO:0000256" key="5">
    <source>
        <dbReference type="ARBA" id="ARBA00023136"/>
    </source>
</evidence>
<comment type="subcellular location">
    <subcellularLocation>
        <location evidence="1">Cell membrane</location>
        <topology evidence="1">Lipid-anchor</topology>
    </subcellularLocation>
</comment>
<protein>
    <submittedName>
        <fullName evidence="8">Membrane lipoprotein TmpC</fullName>
    </submittedName>
</protein>
<sequence>MKFKKLMAETASVVLSASLLTGCSSKKEESADKLSVGIVLGEGSINDQSFNQSTWEGLKKAEKDFGIHVKYLESKQESDYIQNIETLVDEDMDLIIGVGYQLKDSIKDAAGSYPDQKFALMDETYDKIPENVVPVTFKEQEAAYLAGVIAANMTKTKNVGFIGGLPAPGVVKYQYGFKYGVESANKDVKISEQYANSFSDQAKGKSIAKQMYAGNVDLILSAAGDAGTGAIEAAKENNKLAIGADRDQSDLAPENVITSAIKKLNVASYDLAKELVEGKYKGGVEKVYGLKEGAVGMADNSGKHIPENVMKIVEKESEKVKNGEIKVPKNEAEYKQLTK</sequence>
<gene>
    <name evidence="8" type="primary">tmpC_21</name>
    <name evidence="8" type="ORF">SDC9_112871</name>
</gene>
<evidence type="ECO:0000256" key="4">
    <source>
        <dbReference type="ARBA" id="ARBA00022729"/>
    </source>
</evidence>
<evidence type="ECO:0000313" key="8">
    <source>
        <dbReference type="EMBL" id="MPM65967.1"/>
    </source>
</evidence>
<evidence type="ECO:0000256" key="2">
    <source>
        <dbReference type="ARBA" id="ARBA00008610"/>
    </source>
</evidence>
<keyword evidence="5" id="KW-0472">Membrane</keyword>
<keyword evidence="4" id="KW-0732">Signal</keyword>
<dbReference type="Pfam" id="PF02608">
    <property type="entry name" value="Bmp"/>
    <property type="match status" value="1"/>
</dbReference>
<dbReference type="InterPro" id="IPR003760">
    <property type="entry name" value="PnrA-like"/>
</dbReference>
<dbReference type="GO" id="GO:0005886">
    <property type="term" value="C:plasma membrane"/>
    <property type="evidence" value="ECO:0007669"/>
    <property type="project" value="UniProtKB-SubCell"/>
</dbReference>
<keyword evidence="3" id="KW-1003">Cell membrane</keyword>
<dbReference type="PROSITE" id="PS51257">
    <property type="entry name" value="PROKAR_LIPOPROTEIN"/>
    <property type="match status" value="1"/>
</dbReference>
<reference evidence="8" key="1">
    <citation type="submission" date="2019-08" db="EMBL/GenBank/DDBJ databases">
        <authorList>
            <person name="Kucharzyk K."/>
            <person name="Murdoch R.W."/>
            <person name="Higgins S."/>
            <person name="Loffler F."/>
        </authorList>
    </citation>
    <scope>NUCLEOTIDE SEQUENCE</scope>
</reference>